<sequence>MLTQTEPLQFIKNKILNDGQLKATAIVNKAKEDYEKALKEFEENIKRRYETLLENAKSEANQIIERKIAETKVYVNRIILDKKEELIEKAFTKAFEILKNMIKTEKYKKFIENSIYSTAKYIGGGDLTVYVNKETVIEPQTLDKIAEKVTKELGVKTTIKLGKERIQAVGGIIMKNREGDIEVNNTIETLIENAKNTIRSKVAKTLFTS</sequence>
<evidence type="ECO:0000256" key="1">
    <source>
        <dbReference type="ARBA" id="ARBA00005901"/>
    </source>
</evidence>
<dbReference type="EMBL" id="CP091871">
    <property type="protein sequence ID" value="WEU41022.1"/>
    <property type="molecule type" value="Genomic_DNA"/>
</dbReference>
<comment type="subcellular location">
    <subcellularLocation>
        <location evidence="4">Cell membrane</location>
        <topology evidence="4">Peripheral membrane protein</topology>
    </subcellularLocation>
</comment>
<dbReference type="SUPFAM" id="SSF160527">
    <property type="entry name" value="V-type ATPase subunit E-like"/>
    <property type="match status" value="1"/>
</dbReference>
<dbReference type="Pfam" id="PF01991">
    <property type="entry name" value="vATP-synt_E"/>
    <property type="match status" value="1"/>
</dbReference>
<dbReference type="InterPro" id="IPR002842">
    <property type="entry name" value="ATPase_V1_Esu"/>
</dbReference>
<dbReference type="AlphaFoldDB" id="A0AAF0IDS4"/>
<comment type="similarity">
    <text evidence="1 4">Belongs to the V-ATPase E subunit family.</text>
</comment>
<evidence type="ECO:0000313" key="7">
    <source>
        <dbReference type="Proteomes" id="UP000186851"/>
    </source>
</evidence>
<dbReference type="Proteomes" id="UP000186851">
    <property type="component" value="Chromosome"/>
</dbReference>
<keyword evidence="4" id="KW-0375">Hydrogen ion transport</keyword>
<gene>
    <name evidence="4" type="primary">atpE</name>
    <name evidence="6" type="ORF">OdinLCB4_003730</name>
</gene>
<dbReference type="GO" id="GO:0005886">
    <property type="term" value="C:plasma membrane"/>
    <property type="evidence" value="ECO:0007669"/>
    <property type="project" value="UniProtKB-SubCell"/>
</dbReference>
<keyword evidence="4" id="KW-1003">Cell membrane</keyword>
<evidence type="ECO:0000256" key="5">
    <source>
        <dbReference type="SAM" id="Coils"/>
    </source>
</evidence>
<dbReference type="Gene3D" id="1.20.5.620">
    <property type="entry name" value="F1F0 ATP synthase subunit B, membrane domain"/>
    <property type="match status" value="1"/>
</dbReference>
<comment type="function">
    <text evidence="4">Component of the A-type ATP synthase that produces ATP from ADP in the presence of a proton gradient across the membrane.</text>
</comment>
<dbReference type="GO" id="GO:0046961">
    <property type="term" value="F:proton-transporting ATPase activity, rotational mechanism"/>
    <property type="evidence" value="ECO:0007669"/>
    <property type="project" value="InterPro"/>
</dbReference>
<comment type="subunit">
    <text evidence="4">Has multiple subunits with at least A(3), B(3), C, D, E, F, H, I and proteolipid K(x).</text>
</comment>
<dbReference type="GO" id="GO:0042777">
    <property type="term" value="P:proton motive force-driven plasma membrane ATP synthesis"/>
    <property type="evidence" value="ECO:0007669"/>
    <property type="project" value="UniProtKB-UniRule"/>
</dbReference>
<dbReference type="GO" id="GO:0005524">
    <property type="term" value="F:ATP binding"/>
    <property type="evidence" value="ECO:0007669"/>
    <property type="project" value="UniProtKB-UniRule"/>
</dbReference>
<evidence type="ECO:0000313" key="6">
    <source>
        <dbReference type="EMBL" id="WEU41022.1"/>
    </source>
</evidence>
<dbReference type="InterPro" id="IPR038495">
    <property type="entry name" value="ATPase_E_C"/>
</dbReference>
<dbReference type="Gene3D" id="3.30.2320.30">
    <property type="entry name" value="ATP synthase, E subunit, C-terminal"/>
    <property type="match status" value="1"/>
</dbReference>
<dbReference type="KEGG" id="oyw:OdinLCB4_003730"/>
<dbReference type="HAMAP" id="MF_00311">
    <property type="entry name" value="ATP_synth_E_arch"/>
    <property type="match status" value="1"/>
</dbReference>
<evidence type="ECO:0000256" key="3">
    <source>
        <dbReference type="ARBA" id="ARBA00023065"/>
    </source>
</evidence>
<keyword evidence="5" id="KW-0175">Coiled coil</keyword>
<organism evidence="6 7">
    <name type="scientific">Odinarchaeota yellowstonii (strain LCB_4)</name>
    <dbReference type="NCBI Taxonomy" id="1841599"/>
    <lineage>
        <taxon>Archaea</taxon>
        <taxon>Promethearchaeati</taxon>
        <taxon>Candidatus Odinarchaeota</taxon>
        <taxon>Candidatus Odinarchaeia</taxon>
        <taxon>Candidatus Odinarchaeales</taxon>
        <taxon>Candidatus Odinarchaeaceae</taxon>
        <taxon>Candidatus Odinarchaeum</taxon>
    </lineage>
</organism>
<accession>A0AAF0IDS4</accession>
<evidence type="ECO:0000256" key="2">
    <source>
        <dbReference type="ARBA" id="ARBA00022448"/>
    </source>
</evidence>
<name>A0AAF0IDS4_ODILC</name>
<dbReference type="GO" id="GO:0033178">
    <property type="term" value="C:proton-transporting two-sector ATPase complex, catalytic domain"/>
    <property type="evidence" value="ECO:0007669"/>
    <property type="project" value="InterPro"/>
</dbReference>
<evidence type="ECO:0000256" key="4">
    <source>
        <dbReference type="HAMAP-Rule" id="MF_00311"/>
    </source>
</evidence>
<reference evidence="6" key="2">
    <citation type="journal article" date="2022" name="Nat. Microbiol.">
        <title>A closed Candidatus Odinarchaeum chromosome exposes Asgard archaeal viruses.</title>
        <authorList>
            <person name="Tamarit D."/>
            <person name="Caceres E.F."/>
            <person name="Krupovic M."/>
            <person name="Nijland R."/>
            <person name="Eme L."/>
            <person name="Robinson N.P."/>
            <person name="Ettema T.J.G."/>
        </authorList>
    </citation>
    <scope>NUCLEOTIDE SEQUENCE</scope>
    <source>
        <strain evidence="6">LCB_4</strain>
    </source>
</reference>
<keyword evidence="4" id="KW-0066">ATP synthesis</keyword>
<protein>
    <recommendedName>
        <fullName evidence="4">A-type ATP synthase subunit E</fullName>
    </recommendedName>
</protein>
<proteinExistence type="inferred from homology"/>
<feature type="coiled-coil region" evidence="5">
    <location>
        <begin position="24"/>
        <end position="66"/>
    </location>
</feature>
<keyword evidence="3 4" id="KW-0406">Ion transport</keyword>
<reference evidence="6" key="1">
    <citation type="journal article" date="2017" name="Nature">
        <title>Asgard archaea illuminate the origin of eukaryotic cellular complexity.</title>
        <authorList>
            <person name="Zaremba-Niedzwiedzka K."/>
            <person name="Caceres E.F."/>
            <person name="Saw J.H."/>
            <person name="Backstrom D."/>
            <person name="Juzokaite L."/>
            <person name="Vancaester E."/>
            <person name="Seitz K.W."/>
            <person name="Anantharaman K."/>
            <person name="Starnawski P."/>
            <person name="Kjeldsen K.U."/>
            <person name="Scott M.B."/>
            <person name="Nunoura T."/>
            <person name="Banfield J.F."/>
            <person name="Schramm A."/>
            <person name="Baker B.J."/>
            <person name="Spang A."/>
            <person name="Ettema T.J.G."/>
        </authorList>
    </citation>
    <scope>NUCLEOTIDE SEQUENCE</scope>
    <source>
        <strain evidence="6">LCB_4</strain>
    </source>
</reference>
<keyword evidence="4" id="KW-0472">Membrane</keyword>
<keyword evidence="2 4" id="KW-0813">Transport</keyword>
<dbReference type="GO" id="GO:0046933">
    <property type="term" value="F:proton-transporting ATP synthase activity, rotational mechanism"/>
    <property type="evidence" value="ECO:0007669"/>
    <property type="project" value="UniProtKB-UniRule"/>
</dbReference>